<evidence type="ECO:0000256" key="2">
    <source>
        <dbReference type="ARBA" id="ARBA00023002"/>
    </source>
</evidence>
<name>A0ABS1K2I7_9MICC</name>
<keyword evidence="2" id="KW-0560">Oxidoreductase</keyword>
<dbReference type="CDD" id="cd05276">
    <property type="entry name" value="p53_inducible_oxidoreductase"/>
    <property type="match status" value="1"/>
</dbReference>
<protein>
    <submittedName>
        <fullName evidence="4">NAD(P)H-quinone oxidoreductase</fullName>
    </submittedName>
</protein>
<dbReference type="InterPro" id="IPR011032">
    <property type="entry name" value="GroES-like_sf"/>
</dbReference>
<gene>
    <name evidence="4" type="ORF">JJE72_09950</name>
</gene>
<dbReference type="InterPro" id="IPR013149">
    <property type="entry name" value="ADH-like_C"/>
</dbReference>
<dbReference type="InterPro" id="IPR036291">
    <property type="entry name" value="NAD(P)-bd_dom_sf"/>
</dbReference>
<dbReference type="NCBIfam" id="TIGR02824">
    <property type="entry name" value="quinone_pig3"/>
    <property type="match status" value="1"/>
</dbReference>
<reference evidence="4 5" key="1">
    <citation type="submission" date="2021-01" db="EMBL/GenBank/DDBJ databases">
        <title>Genome public.</title>
        <authorList>
            <person name="Liu C."/>
            <person name="Sun Q."/>
        </authorList>
    </citation>
    <scope>NUCLEOTIDE SEQUENCE [LARGE SCALE GENOMIC DNA]</scope>
    <source>
        <strain evidence="4 5">JC656</strain>
    </source>
</reference>
<dbReference type="InterPro" id="IPR020843">
    <property type="entry name" value="ER"/>
</dbReference>
<evidence type="ECO:0000256" key="1">
    <source>
        <dbReference type="ARBA" id="ARBA00022857"/>
    </source>
</evidence>
<dbReference type="Pfam" id="PF08240">
    <property type="entry name" value="ADH_N"/>
    <property type="match status" value="1"/>
</dbReference>
<dbReference type="InterPro" id="IPR013154">
    <property type="entry name" value="ADH-like_N"/>
</dbReference>
<dbReference type="EMBL" id="JAERRC010000024">
    <property type="protein sequence ID" value="MBL0705830.1"/>
    <property type="molecule type" value="Genomic_DNA"/>
</dbReference>
<dbReference type="RefSeq" id="WP_189692381.1">
    <property type="nucleotide sequence ID" value="NZ_BNCM01000002.1"/>
</dbReference>
<dbReference type="Proteomes" id="UP000639051">
    <property type="component" value="Unassembled WGS sequence"/>
</dbReference>
<keyword evidence="5" id="KW-1185">Reference proteome</keyword>
<dbReference type="SUPFAM" id="SSF50129">
    <property type="entry name" value="GroES-like"/>
    <property type="match status" value="1"/>
</dbReference>
<evidence type="ECO:0000259" key="3">
    <source>
        <dbReference type="SMART" id="SM00829"/>
    </source>
</evidence>
<dbReference type="SUPFAM" id="SSF51735">
    <property type="entry name" value="NAD(P)-binding Rossmann-fold domains"/>
    <property type="match status" value="1"/>
</dbReference>
<accession>A0ABS1K2I7</accession>
<dbReference type="SMART" id="SM00829">
    <property type="entry name" value="PKS_ER"/>
    <property type="match status" value="1"/>
</dbReference>
<evidence type="ECO:0000313" key="4">
    <source>
        <dbReference type="EMBL" id="MBL0705830.1"/>
    </source>
</evidence>
<keyword evidence="1" id="KW-0521">NADP</keyword>
<feature type="domain" description="Enoyl reductase (ER)" evidence="3">
    <location>
        <begin position="10"/>
        <end position="325"/>
    </location>
</feature>
<comment type="caution">
    <text evidence="4">The sequence shown here is derived from an EMBL/GenBank/DDBJ whole genome shotgun (WGS) entry which is preliminary data.</text>
</comment>
<dbReference type="InterPro" id="IPR014189">
    <property type="entry name" value="Quinone_OxRdtase_PIG3"/>
</dbReference>
<dbReference type="Gene3D" id="3.90.180.10">
    <property type="entry name" value="Medium-chain alcohol dehydrogenases, catalytic domain"/>
    <property type="match status" value="1"/>
</dbReference>
<dbReference type="PANTHER" id="PTHR48106">
    <property type="entry name" value="QUINONE OXIDOREDUCTASE PIG3-RELATED"/>
    <property type="match status" value="1"/>
</dbReference>
<dbReference type="PANTHER" id="PTHR48106:SF8">
    <property type="entry name" value="OS02G0805600 PROTEIN"/>
    <property type="match status" value="1"/>
</dbReference>
<dbReference type="Gene3D" id="3.40.50.720">
    <property type="entry name" value="NAD(P)-binding Rossmann-like Domain"/>
    <property type="match status" value="1"/>
</dbReference>
<dbReference type="Pfam" id="PF00107">
    <property type="entry name" value="ADH_zinc_N"/>
    <property type="match status" value="1"/>
</dbReference>
<evidence type="ECO:0000313" key="5">
    <source>
        <dbReference type="Proteomes" id="UP000639051"/>
    </source>
</evidence>
<sequence length="327" mass="34072">MKAVFITEPGGPDVLQVREVDAPVAGQGEVLIDVVAAGVNRADVQQRRGFYPPPPGASEIPGLEVSGRIAGFGPDVARPFSVGDKVVALLAGGGYAEKVAVPAEQVLRIPQGVDLVTAAALPETAATVYSNLFMTAQLQPGEMLLIHGATGGIGTMAVQMAKAFGARVAATAGTEEKVSTARAFLGVDVAINYHEQDFVEAIREATGGRGADVILDVVGAKYLERNVEALATYGRLVVIGLQGGAKAELNLGMLLNKRAAVIGTALRPRPVEEKGAIMSAVKEHVWPLVADGRIKPLVDKAFPLAEVAAAHEYFDSGEHVGKILLTM</sequence>
<proteinExistence type="predicted"/>
<organism evidence="4 5">
    <name type="scientific">Sinomonas cellulolyticus</name>
    <dbReference type="NCBI Taxonomy" id="2801916"/>
    <lineage>
        <taxon>Bacteria</taxon>
        <taxon>Bacillati</taxon>
        <taxon>Actinomycetota</taxon>
        <taxon>Actinomycetes</taxon>
        <taxon>Micrococcales</taxon>
        <taxon>Micrococcaceae</taxon>
        <taxon>Sinomonas</taxon>
    </lineage>
</organism>